<organism evidence="1">
    <name type="scientific">viral metagenome</name>
    <dbReference type="NCBI Taxonomy" id="1070528"/>
    <lineage>
        <taxon>unclassified sequences</taxon>
        <taxon>metagenomes</taxon>
        <taxon>organismal metagenomes</taxon>
    </lineage>
</organism>
<accession>A0A6C0KJZ8</accession>
<dbReference type="AlphaFoldDB" id="A0A6C0KJZ8"/>
<sequence length="117" mass="13721">MGAALRKALRPPVAVDNWQSLQEEAERIHNSLQQVLRQSVFIKKERRQQLVLLRSQWFRIYSLLHCLSKNTEDGYISLSSNIQYEWLLSMKSKMNYLLQEIDPPNLTTIGEVNEDFA</sequence>
<proteinExistence type="predicted"/>
<dbReference type="EMBL" id="MN740926">
    <property type="protein sequence ID" value="QHU18275.1"/>
    <property type="molecule type" value="Genomic_DNA"/>
</dbReference>
<name>A0A6C0KJZ8_9ZZZZ</name>
<protein>
    <submittedName>
        <fullName evidence="1">Uncharacterized protein</fullName>
    </submittedName>
</protein>
<evidence type="ECO:0000313" key="1">
    <source>
        <dbReference type="EMBL" id="QHU18275.1"/>
    </source>
</evidence>
<reference evidence="1" key="1">
    <citation type="journal article" date="2020" name="Nature">
        <title>Giant virus diversity and host interactions through global metagenomics.</title>
        <authorList>
            <person name="Schulz F."/>
            <person name="Roux S."/>
            <person name="Paez-Espino D."/>
            <person name="Jungbluth S."/>
            <person name="Walsh D.A."/>
            <person name="Denef V.J."/>
            <person name="McMahon K.D."/>
            <person name="Konstantinidis K.T."/>
            <person name="Eloe-Fadrosh E.A."/>
            <person name="Kyrpides N.C."/>
            <person name="Woyke T."/>
        </authorList>
    </citation>
    <scope>NUCLEOTIDE SEQUENCE</scope>
    <source>
        <strain evidence="1">GVMAG-S-3300013006-138</strain>
    </source>
</reference>